<evidence type="ECO:0000313" key="1">
    <source>
        <dbReference type="EMBL" id="GFT03751.1"/>
    </source>
</evidence>
<gene>
    <name evidence="1" type="primary">AVEN_107499_1</name>
    <name evidence="1" type="ORF">NPIL_644801</name>
</gene>
<protein>
    <submittedName>
        <fullName evidence="1">RNase H domain-containing protein</fullName>
    </submittedName>
</protein>
<comment type="caution">
    <text evidence="1">The sequence shown here is derived from an EMBL/GenBank/DDBJ whole genome shotgun (WGS) entry which is preliminary data.</text>
</comment>
<name>A0A8X6NB62_NEPPI</name>
<reference evidence="1" key="1">
    <citation type="submission" date="2020-08" db="EMBL/GenBank/DDBJ databases">
        <title>Multicomponent nature underlies the extraordinary mechanical properties of spider dragline silk.</title>
        <authorList>
            <person name="Kono N."/>
            <person name="Nakamura H."/>
            <person name="Mori M."/>
            <person name="Yoshida Y."/>
            <person name="Ohtoshi R."/>
            <person name="Malay A.D."/>
            <person name="Moran D.A.P."/>
            <person name="Tomita M."/>
            <person name="Numata K."/>
            <person name="Arakawa K."/>
        </authorList>
    </citation>
    <scope>NUCLEOTIDE SEQUENCE</scope>
</reference>
<organism evidence="1 2">
    <name type="scientific">Nephila pilipes</name>
    <name type="common">Giant wood spider</name>
    <name type="synonym">Nephila maculata</name>
    <dbReference type="NCBI Taxonomy" id="299642"/>
    <lineage>
        <taxon>Eukaryota</taxon>
        <taxon>Metazoa</taxon>
        <taxon>Ecdysozoa</taxon>
        <taxon>Arthropoda</taxon>
        <taxon>Chelicerata</taxon>
        <taxon>Arachnida</taxon>
        <taxon>Araneae</taxon>
        <taxon>Araneomorphae</taxon>
        <taxon>Entelegynae</taxon>
        <taxon>Araneoidea</taxon>
        <taxon>Nephilidae</taxon>
        <taxon>Nephila</taxon>
    </lineage>
</organism>
<proteinExistence type="predicted"/>
<sequence>MSRLPDVYWETLLKIWLQKVSNFPTVLQKRVLGLVRPLYYEIEVWRENHFELLHAKVDFESHFIWTCDGRIDWFRTAKSLIEDENWSTRKRFKLACLHYLHHYLTPLWNQLSEPQRRSLYRFCTNSPQLQFWTQWIKDGAHENAVWFSYDFIERIIENNYINNVGSLLHVISMMSSADQEQMLHDIVDNMSICTEVLPLFFKMNQTVQLAVIEIHALQLLIYCSNWPWQSHFMDIARLSWTYITKKDFVFLIQYFLYEKIAVEYQDYDYIELVKEFYSSSPSHFQSKVKKNFIFRPLRRLFKRKSTTPWSWETFLRRNEISKLTKIFGEKDNSVY</sequence>
<dbReference type="OrthoDB" id="6418612at2759"/>
<dbReference type="AlphaFoldDB" id="A0A8X6NB62"/>
<accession>A0A8X6NB62</accession>
<evidence type="ECO:0000313" key="2">
    <source>
        <dbReference type="Proteomes" id="UP000887013"/>
    </source>
</evidence>
<keyword evidence="2" id="KW-1185">Reference proteome</keyword>
<dbReference type="Proteomes" id="UP000887013">
    <property type="component" value="Unassembled WGS sequence"/>
</dbReference>
<dbReference type="EMBL" id="BMAW01102332">
    <property type="protein sequence ID" value="GFT03751.1"/>
    <property type="molecule type" value="Genomic_DNA"/>
</dbReference>